<feature type="region of interest" description="Disordered" evidence="1">
    <location>
        <begin position="228"/>
        <end position="250"/>
    </location>
</feature>
<dbReference type="EMBL" id="MN740886">
    <property type="protein sequence ID" value="QHU16521.1"/>
    <property type="molecule type" value="Genomic_DNA"/>
</dbReference>
<feature type="compositionally biased region" description="Basic and acidic residues" evidence="1">
    <location>
        <begin position="353"/>
        <end position="362"/>
    </location>
</feature>
<feature type="region of interest" description="Disordered" evidence="1">
    <location>
        <begin position="266"/>
        <end position="395"/>
    </location>
</feature>
<feature type="compositionally biased region" description="Basic residues" evidence="1">
    <location>
        <begin position="372"/>
        <end position="395"/>
    </location>
</feature>
<sequence>MAKSRKYGKNIMKKKVNRSIRSGGDGDSNPLSGIASSGLSGLSTAAPGGLSAITSVLSNAKMMCGTMTLMAAKKGATSAIGMLNIPREFDTPLQKILGTDATLSDLFIDCINALECNDIDIFIELLPKIFVIDKIGKLLETPNLTGIDEAAKESLPLFKEMKEIISTEKFQKFVCRILRQMESKGHIKSEHKKAFITFYVGPEKTEQICKETGLMSTMNNLGSSISSSMGSLFGSKPANSTNTEPDTRCGESQIVKKSWFSGDYCAPKLNEAPPAVEPTPSPVEKEEEEAPAVEPTPSPVEKEEEAPAVEPTPSPAEKEEEAPAVEPTPSPAEKEGEAPAVEPTPSPAEKEEEAPAGKEGGQKKRGWFWGGKYKRVKHTKKSKKSKSKKSKRSKK</sequence>
<evidence type="ECO:0000313" key="2">
    <source>
        <dbReference type="EMBL" id="QHU16521.1"/>
    </source>
</evidence>
<proteinExistence type="predicted"/>
<name>A0A6C0KH46_9ZZZZ</name>
<accession>A0A6C0KH46</accession>
<evidence type="ECO:0000256" key="1">
    <source>
        <dbReference type="SAM" id="MobiDB-lite"/>
    </source>
</evidence>
<protein>
    <submittedName>
        <fullName evidence="2">Uncharacterized protein</fullName>
    </submittedName>
</protein>
<reference evidence="2" key="1">
    <citation type="journal article" date="2020" name="Nature">
        <title>Giant virus diversity and host interactions through global metagenomics.</title>
        <authorList>
            <person name="Schulz F."/>
            <person name="Roux S."/>
            <person name="Paez-Espino D."/>
            <person name="Jungbluth S."/>
            <person name="Walsh D.A."/>
            <person name="Denef V.J."/>
            <person name="McMahon K.D."/>
            <person name="Konstantinidis K.T."/>
            <person name="Eloe-Fadrosh E.A."/>
            <person name="Kyrpides N.C."/>
            <person name="Woyke T."/>
        </authorList>
    </citation>
    <scope>NUCLEOTIDE SEQUENCE</scope>
    <source>
        <strain evidence="2">GVMAG-S-3300012000-53</strain>
    </source>
</reference>
<dbReference type="AlphaFoldDB" id="A0A6C0KH46"/>
<organism evidence="2">
    <name type="scientific">viral metagenome</name>
    <dbReference type="NCBI Taxonomy" id="1070528"/>
    <lineage>
        <taxon>unclassified sequences</taxon>
        <taxon>metagenomes</taxon>
        <taxon>organismal metagenomes</taxon>
    </lineage>
</organism>